<accession>A0A8K0JQR8</accession>
<protein>
    <submittedName>
        <fullName evidence="2">Uncharacterized protein</fullName>
    </submittedName>
</protein>
<dbReference type="AlphaFoldDB" id="A0A8K0JQR8"/>
<name>A0A8K0JQR8_9TREE</name>
<dbReference type="EMBL" id="JABELV010000012">
    <property type="protein sequence ID" value="KAG7571018.1"/>
    <property type="molecule type" value="Genomic_DNA"/>
</dbReference>
<evidence type="ECO:0000256" key="1">
    <source>
        <dbReference type="SAM" id="MobiDB-lite"/>
    </source>
</evidence>
<gene>
    <name evidence="2" type="ORF">FFLO_00982</name>
</gene>
<sequence length="523" mass="58801">MSGSDSDSPWSSEQEESLSETEEWQPYTSLDEYEDAGFFINPNEAESPGTVCPLTFAPVNTNVSRKTKTLHLHLFELSEALFYVERPYAAGRYFKASAGTVWQIAVKALLALDLPRNVRLLREDGTQTAAKKAMAWICRRLMDIRLDYRNDVDYRAMLSGSEARANVQFFTKVDRIFAGKAWQELCAYEEQCPVPELLLQGQYLDVHQRLLRLFLHQALGGPQSQVLDLSSLAPMTPLNTFPWTAAMRWWSSNEPLNKNLHTHIARTDNTTATLLEEQRLCVRSIDLTGNELAEAPNSLFATFTGTRCIAGDLVFGSALQACEFLDHSHTQHAPSTWGMNPPSGTFKATVRGPRPLYRGAFELRQGTALKDEHVLLVKSRRPRVAGPSSLVETIRLSILTEIDSEFFWSNRSLKLGQIADAFDVDIPKIKRQLRYAELSDSERETTLGRAPGDLPPHLWEAFLTSYVCGMCFRLTSSCGRTVHFSTTRIVYTSPHSMDSPVTIVTQACPDCFVRPLPDRVSPR</sequence>
<proteinExistence type="predicted"/>
<evidence type="ECO:0000313" key="3">
    <source>
        <dbReference type="Proteomes" id="UP000812966"/>
    </source>
</evidence>
<comment type="caution">
    <text evidence="2">The sequence shown here is derived from an EMBL/GenBank/DDBJ whole genome shotgun (WGS) entry which is preliminary data.</text>
</comment>
<evidence type="ECO:0000313" key="2">
    <source>
        <dbReference type="EMBL" id="KAG7571018.1"/>
    </source>
</evidence>
<feature type="compositionally biased region" description="Acidic residues" evidence="1">
    <location>
        <begin position="13"/>
        <end position="23"/>
    </location>
</feature>
<organism evidence="2 3">
    <name type="scientific">Filobasidium floriforme</name>
    <dbReference type="NCBI Taxonomy" id="5210"/>
    <lineage>
        <taxon>Eukaryota</taxon>
        <taxon>Fungi</taxon>
        <taxon>Dikarya</taxon>
        <taxon>Basidiomycota</taxon>
        <taxon>Agaricomycotina</taxon>
        <taxon>Tremellomycetes</taxon>
        <taxon>Filobasidiales</taxon>
        <taxon>Filobasidiaceae</taxon>
        <taxon>Filobasidium</taxon>
    </lineage>
</organism>
<feature type="region of interest" description="Disordered" evidence="1">
    <location>
        <begin position="1"/>
        <end position="26"/>
    </location>
</feature>
<keyword evidence="3" id="KW-1185">Reference proteome</keyword>
<dbReference type="Proteomes" id="UP000812966">
    <property type="component" value="Unassembled WGS sequence"/>
</dbReference>
<feature type="compositionally biased region" description="Low complexity" evidence="1">
    <location>
        <begin position="1"/>
        <end position="12"/>
    </location>
</feature>
<reference evidence="2" key="1">
    <citation type="submission" date="2020-04" db="EMBL/GenBank/DDBJ databases">
        <title>Analysis of mating type loci in Filobasidium floriforme.</title>
        <authorList>
            <person name="Nowrousian M."/>
        </authorList>
    </citation>
    <scope>NUCLEOTIDE SEQUENCE</scope>
    <source>
        <strain evidence="2">CBS 6242</strain>
    </source>
</reference>